<dbReference type="Proteomes" id="UP000316806">
    <property type="component" value="Chromosome"/>
</dbReference>
<dbReference type="InterPro" id="IPR013830">
    <property type="entry name" value="SGNH_hydro"/>
</dbReference>
<feature type="compositionally biased region" description="Polar residues" evidence="1">
    <location>
        <begin position="11"/>
        <end position="21"/>
    </location>
</feature>
<dbReference type="EMBL" id="CP040916">
    <property type="protein sequence ID" value="QDQ09851.1"/>
    <property type="molecule type" value="Genomic_DNA"/>
</dbReference>
<dbReference type="InterPro" id="IPR053140">
    <property type="entry name" value="GDSL_Rv0518-like"/>
</dbReference>
<accession>A0A516R2I2</accession>
<dbReference type="GO" id="GO:0016787">
    <property type="term" value="F:hydrolase activity"/>
    <property type="evidence" value="ECO:0007669"/>
    <property type="project" value="UniProtKB-KW"/>
</dbReference>
<evidence type="ECO:0000259" key="2">
    <source>
        <dbReference type="Pfam" id="PF13472"/>
    </source>
</evidence>
<dbReference type="AlphaFoldDB" id="A0A516R2I2"/>
<dbReference type="SUPFAM" id="SSF52266">
    <property type="entry name" value="SGNH hydrolase"/>
    <property type="match status" value="1"/>
</dbReference>
<dbReference type="Pfam" id="PF13472">
    <property type="entry name" value="Lipase_GDSL_2"/>
    <property type="match status" value="1"/>
</dbReference>
<gene>
    <name evidence="3" type="ORF">FH965_04150</name>
</gene>
<dbReference type="InterPro" id="IPR036514">
    <property type="entry name" value="SGNH_hydro_sf"/>
</dbReference>
<reference evidence="3 4" key="1">
    <citation type="journal article" date="2019" name="J. Ind. Microbiol. Biotechnol.">
        <title>The complete genomic sequence of Streptomyces spectabilis NRRL-2792 and identification of secondary metabolite biosynthetic gene clusters.</title>
        <authorList>
            <person name="Sinha A."/>
            <person name="Phillips-Salemka S."/>
            <person name="Niraula T.A."/>
            <person name="Short K.A."/>
            <person name="Niraula N.P."/>
        </authorList>
    </citation>
    <scope>NUCLEOTIDE SEQUENCE [LARGE SCALE GENOMIC DNA]</scope>
    <source>
        <strain evidence="3 4">NRRL 2792</strain>
    </source>
</reference>
<feature type="region of interest" description="Disordered" evidence="1">
    <location>
        <begin position="1"/>
        <end position="21"/>
    </location>
</feature>
<protein>
    <submittedName>
        <fullName evidence="3">SGNH/GDSL hydrolase family protein</fullName>
    </submittedName>
</protein>
<evidence type="ECO:0000313" key="4">
    <source>
        <dbReference type="Proteomes" id="UP000316806"/>
    </source>
</evidence>
<dbReference type="RefSeq" id="WP_144001427.1">
    <property type="nucleotide sequence ID" value="NZ_CP040916.1"/>
</dbReference>
<dbReference type="PANTHER" id="PTHR43784">
    <property type="entry name" value="GDSL-LIKE LIPASE/ACYLHYDROLASE, PUTATIVE (AFU_ORTHOLOGUE AFUA_2G00820)-RELATED"/>
    <property type="match status" value="1"/>
</dbReference>
<name>A0A516R2I2_STRST</name>
<dbReference type="CDD" id="cd01830">
    <property type="entry name" value="XynE_like"/>
    <property type="match status" value="1"/>
</dbReference>
<feature type="domain" description="SGNH hydrolase-type esterase" evidence="2">
    <location>
        <begin position="200"/>
        <end position="393"/>
    </location>
</feature>
<proteinExistence type="predicted"/>
<keyword evidence="3" id="KW-0378">Hydrolase</keyword>
<evidence type="ECO:0000256" key="1">
    <source>
        <dbReference type="SAM" id="MobiDB-lite"/>
    </source>
</evidence>
<sequence length="411" mass="43204">MNAETPAPKNPRSTSHPHSSRTAWTAAFRSSVLSPYESIELFERRGFTDQTVRQVIRLAGGGSALRIRLSNQYGTTPLRIAGARLARRVRHSAVDIATDTPVLFDGAAEVVVEPGAEVISDPVERVVHAGEEWALSLYLPEGTGLSTYAAVPNTTGYAVPGNALGAASLDSAEGLELLVTRHYITGADVLAPAGTPVTVAFGDSWIEGFGSTPDTDRRLPDLLNARLPEGAGWVVNQGLSANRLLTDEVGDSALARLERDVLSVPGVTHVLVHLGVNDLGTPGQLAHPEPADPPSAAELIAGLTTLAERLHAAGLTAIATTVGPYKGTIFDGYDSPAGQAVAHQVNAWIRGTDSPFDAYVDTAAAVADPRDPERIHPDLGSGDGLHVNDEGFRVMADAVDLTLLTTPRPVE</sequence>
<dbReference type="Gene3D" id="3.40.50.1110">
    <property type="entry name" value="SGNH hydrolase"/>
    <property type="match status" value="1"/>
</dbReference>
<dbReference type="PANTHER" id="PTHR43784:SF2">
    <property type="entry name" value="GDSL-LIKE LIPASE_ACYLHYDROLASE, PUTATIVE (AFU_ORTHOLOGUE AFUA_2G00820)-RELATED"/>
    <property type="match status" value="1"/>
</dbReference>
<evidence type="ECO:0000313" key="3">
    <source>
        <dbReference type="EMBL" id="QDQ09851.1"/>
    </source>
</evidence>
<organism evidence="3 4">
    <name type="scientific">Streptomyces spectabilis</name>
    <dbReference type="NCBI Taxonomy" id="68270"/>
    <lineage>
        <taxon>Bacteria</taxon>
        <taxon>Bacillati</taxon>
        <taxon>Actinomycetota</taxon>
        <taxon>Actinomycetes</taxon>
        <taxon>Kitasatosporales</taxon>
        <taxon>Streptomycetaceae</taxon>
        <taxon>Streptomyces</taxon>
    </lineage>
</organism>